<accession>A0AAP0C235</accession>
<evidence type="ECO:0008006" key="3">
    <source>
        <dbReference type="Google" id="ProtNLM"/>
    </source>
</evidence>
<name>A0AAP0C235_9ASPA</name>
<dbReference type="Proteomes" id="UP001418222">
    <property type="component" value="Unassembled WGS sequence"/>
</dbReference>
<protein>
    <recommendedName>
        <fullName evidence="3">TTF-type domain-containing protein</fullName>
    </recommendedName>
</protein>
<evidence type="ECO:0000313" key="2">
    <source>
        <dbReference type="Proteomes" id="UP001418222"/>
    </source>
</evidence>
<reference evidence="1 2" key="1">
    <citation type="journal article" date="2022" name="Nat. Plants">
        <title>Genomes of leafy and leafless Platanthera orchids illuminate the evolution of mycoheterotrophy.</title>
        <authorList>
            <person name="Li M.H."/>
            <person name="Liu K.W."/>
            <person name="Li Z."/>
            <person name="Lu H.C."/>
            <person name="Ye Q.L."/>
            <person name="Zhang D."/>
            <person name="Wang J.Y."/>
            <person name="Li Y.F."/>
            <person name="Zhong Z.M."/>
            <person name="Liu X."/>
            <person name="Yu X."/>
            <person name="Liu D.K."/>
            <person name="Tu X.D."/>
            <person name="Liu B."/>
            <person name="Hao Y."/>
            <person name="Liao X.Y."/>
            <person name="Jiang Y.T."/>
            <person name="Sun W.H."/>
            <person name="Chen J."/>
            <person name="Chen Y.Q."/>
            <person name="Ai Y."/>
            <person name="Zhai J.W."/>
            <person name="Wu S.S."/>
            <person name="Zhou Z."/>
            <person name="Hsiao Y.Y."/>
            <person name="Wu W.L."/>
            <person name="Chen Y.Y."/>
            <person name="Lin Y.F."/>
            <person name="Hsu J.L."/>
            <person name="Li C.Y."/>
            <person name="Wang Z.W."/>
            <person name="Zhao X."/>
            <person name="Zhong W.Y."/>
            <person name="Ma X.K."/>
            <person name="Ma L."/>
            <person name="Huang J."/>
            <person name="Chen G.Z."/>
            <person name="Huang M.Z."/>
            <person name="Huang L."/>
            <person name="Peng D.H."/>
            <person name="Luo Y.B."/>
            <person name="Zou S.Q."/>
            <person name="Chen S.P."/>
            <person name="Lan S."/>
            <person name="Tsai W.C."/>
            <person name="Van de Peer Y."/>
            <person name="Liu Z.J."/>
        </authorList>
    </citation>
    <scope>NUCLEOTIDE SEQUENCE [LARGE SCALE GENOMIC DNA]</scope>
    <source>
        <strain evidence="1">Lor287</strain>
    </source>
</reference>
<organism evidence="1 2">
    <name type="scientific">Platanthera zijinensis</name>
    <dbReference type="NCBI Taxonomy" id="2320716"/>
    <lineage>
        <taxon>Eukaryota</taxon>
        <taxon>Viridiplantae</taxon>
        <taxon>Streptophyta</taxon>
        <taxon>Embryophyta</taxon>
        <taxon>Tracheophyta</taxon>
        <taxon>Spermatophyta</taxon>
        <taxon>Magnoliopsida</taxon>
        <taxon>Liliopsida</taxon>
        <taxon>Asparagales</taxon>
        <taxon>Orchidaceae</taxon>
        <taxon>Orchidoideae</taxon>
        <taxon>Orchideae</taxon>
        <taxon>Orchidinae</taxon>
        <taxon>Platanthera</taxon>
    </lineage>
</organism>
<dbReference type="EMBL" id="JBBWWQ010000001">
    <property type="protein sequence ID" value="KAK8957683.1"/>
    <property type="molecule type" value="Genomic_DNA"/>
</dbReference>
<sequence length="128" mass="15409">MDRYFKRKVIDQSPTQNVSLQRLLNVDDLPADPGLRKNINDYDPNDREIIRRWYLQKRAFQPKDHKFPTTVVDNESRRFICSWFQEYSYWLEYNIVKDVAFCLCCYLFKPEHGDQASGDAFVSGWFRN</sequence>
<dbReference type="AlphaFoldDB" id="A0AAP0C235"/>
<proteinExistence type="predicted"/>
<evidence type="ECO:0000313" key="1">
    <source>
        <dbReference type="EMBL" id="KAK8957683.1"/>
    </source>
</evidence>
<keyword evidence="2" id="KW-1185">Reference proteome</keyword>
<gene>
    <name evidence="1" type="ORF">KSP39_PZI001551</name>
</gene>
<comment type="caution">
    <text evidence="1">The sequence shown here is derived from an EMBL/GenBank/DDBJ whole genome shotgun (WGS) entry which is preliminary data.</text>
</comment>